<sequence>MKTCHALLCSLAVLAAPWAHAHSDEYLDSQPTPHGGQMHMAGAYHFELVLVKDSKEARDNTVLVYITDHAMQKIPSAGASGNVTLLWGKEKSSAVLKADGDNRLKGTARYASLADLKAVVAISFPGKGTEQARFTPLAKSMSSAASMSGMSGHQH</sequence>
<evidence type="ECO:0000313" key="2">
    <source>
        <dbReference type="EMBL" id="MEN3070504.1"/>
    </source>
</evidence>
<comment type="caution">
    <text evidence="2">The sequence shown here is derived from an EMBL/GenBank/DDBJ whole genome shotgun (WGS) entry which is preliminary data.</text>
</comment>
<dbReference type="Proteomes" id="UP001410394">
    <property type="component" value="Unassembled WGS sequence"/>
</dbReference>
<gene>
    <name evidence="2" type="ORF">ABDB84_18615</name>
</gene>
<protein>
    <submittedName>
        <fullName evidence="2">Uncharacterized protein</fullName>
    </submittedName>
</protein>
<keyword evidence="1" id="KW-0732">Signal</keyword>
<dbReference type="RefSeq" id="WP_345921280.1">
    <property type="nucleotide sequence ID" value="NZ_JBDIVE010000014.1"/>
</dbReference>
<name>A0ABU9Z387_9RHOO</name>
<dbReference type="EMBL" id="JBDIVE010000014">
    <property type="protein sequence ID" value="MEN3070504.1"/>
    <property type="molecule type" value="Genomic_DNA"/>
</dbReference>
<proteinExistence type="predicted"/>
<keyword evidence="3" id="KW-1185">Reference proteome</keyword>
<evidence type="ECO:0000313" key="3">
    <source>
        <dbReference type="Proteomes" id="UP001410394"/>
    </source>
</evidence>
<accession>A0ABU9Z387</accession>
<organism evidence="2 3">
    <name type="scientific">Uliginosibacterium sediminicola</name>
    <dbReference type="NCBI Taxonomy" id="2024550"/>
    <lineage>
        <taxon>Bacteria</taxon>
        <taxon>Pseudomonadati</taxon>
        <taxon>Pseudomonadota</taxon>
        <taxon>Betaproteobacteria</taxon>
        <taxon>Rhodocyclales</taxon>
        <taxon>Zoogloeaceae</taxon>
        <taxon>Uliginosibacterium</taxon>
    </lineage>
</organism>
<feature type="signal peptide" evidence="1">
    <location>
        <begin position="1"/>
        <end position="21"/>
    </location>
</feature>
<evidence type="ECO:0000256" key="1">
    <source>
        <dbReference type="SAM" id="SignalP"/>
    </source>
</evidence>
<feature type="chain" id="PRO_5045610164" evidence="1">
    <location>
        <begin position="22"/>
        <end position="155"/>
    </location>
</feature>
<reference evidence="2 3" key="1">
    <citation type="journal article" date="2018" name="Int. J. Syst. Evol. Microbiol.">
        <title>Uliginosibacterium sediminicola sp. nov., isolated from freshwater sediment.</title>
        <authorList>
            <person name="Hwang W.M."/>
            <person name="Kim S.M."/>
            <person name="Kang K."/>
            <person name="Ahn T.Y."/>
        </authorList>
    </citation>
    <scope>NUCLEOTIDE SEQUENCE [LARGE SCALE GENOMIC DNA]</scope>
    <source>
        <strain evidence="2 3">M1-21</strain>
    </source>
</reference>